<evidence type="ECO:0000259" key="6">
    <source>
        <dbReference type="PROSITE" id="PS50181"/>
    </source>
</evidence>
<dbReference type="AlphaFoldDB" id="A0AAN6RZ86"/>
<feature type="region of interest" description="Disordered" evidence="5">
    <location>
        <begin position="1"/>
        <end position="29"/>
    </location>
</feature>
<dbReference type="InterPro" id="IPR001680">
    <property type="entry name" value="WD40_rpt"/>
</dbReference>
<feature type="region of interest" description="Disordered" evidence="5">
    <location>
        <begin position="969"/>
        <end position="1009"/>
    </location>
</feature>
<feature type="compositionally biased region" description="Low complexity" evidence="5">
    <location>
        <begin position="908"/>
        <end position="926"/>
    </location>
</feature>
<keyword evidence="8" id="KW-1185">Reference proteome</keyword>
<dbReference type="InterPro" id="IPR015943">
    <property type="entry name" value="WD40/YVTN_repeat-like_dom_sf"/>
</dbReference>
<dbReference type="Gene3D" id="1.20.1280.50">
    <property type="match status" value="1"/>
</dbReference>
<reference evidence="8" key="1">
    <citation type="journal article" date="2023" name="Mol. Phylogenet. Evol.">
        <title>Genome-scale phylogeny and comparative genomics of the fungal order Sordariales.</title>
        <authorList>
            <person name="Hensen N."/>
            <person name="Bonometti L."/>
            <person name="Westerberg I."/>
            <person name="Brannstrom I.O."/>
            <person name="Guillou S."/>
            <person name="Cros-Aarteil S."/>
            <person name="Calhoun S."/>
            <person name="Haridas S."/>
            <person name="Kuo A."/>
            <person name="Mondo S."/>
            <person name="Pangilinan J."/>
            <person name="Riley R."/>
            <person name="LaButti K."/>
            <person name="Andreopoulos B."/>
            <person name="Lipzen A."/>
            <person name="Chen C."/>
            <person name="Yan M."/>
            <person name="Daum C."/>
            <person name="Ng V."/>
            <person name="Clum A."/>
            <person name="Steindorff A."/>
            <person name="Ohm R.A."/>
            <person name="Martin F."/>
            <person name="Silar P."/>
            <person name="Natvig D.O."/>
            <person name="Lalanne C."/>
            <person name="Gautier V."/>
            <person name="Ament-Velasquez S.L."/>
            <person name="Kruys A."/>
            <person name="Hutchinson M.I."/>
            <person name="Powell A.J."/>
            <person name="Barry K."/>
            <person name="Miller A.N."/>
            <person name="Grigoriev I.V."/>
            <person name="Debuchy R."/>
            <person name="Gladieux P."/>
            <person name="Hiltunen Thoren M."/>
            <person name="Johannesson H."/>
        </authorList>
    </citation>
    <scope>NUCLEOTIDE SEQUENCE [LARGE SCALE GENOMIC DNA]</scope>
    <source>
        <strain evidence="8">CBS 340.73</strain>
    </source>
</reference>
<feature type="repeat" description="WD" evidence="4">
    <location>
        <begin position="341"/>
        <end position="380"/>
    </location>
</feature>
<feature type="compositionally biased region" description="Polar residues" evidence="5">
    <location>
        <begin position="927"/>
        <end position="937"/>
    </location>
</feature>
<feature type="region of interest" description="Disordered" evidence="5">
    <location>
        <begin position="766"/>
        <end position="790"/>
    </location>
</feature>
<dbReference type="SUPFAM" id="SSF81383">
    <property type="entry name" value="F-box domain"/>
    <property type="match status" value="1"/>
</dbReference>
<dbReference type="PANTHER" id="PTHR14604">
    <property type="entry name" value="WD40 REPEAT PF20"/>
    <property type="match status" value="1"/>
</dbReference>
<name>A0AAN6RZ86_9PEZI</name>
<feature type="domain" description="F-box" evidence="6">
    <location>
        <begin position="92"/>
        <end position="138"/>
    </location>
</feature>
<organism evidence="7 8">
    <name type="scientific">Diplogelasinospora grovesii</name>
    <dbReference type="NCBI Taxonomy" id="303347"/>
    <lineage>
        <taxon>Eukaryota</taxon>
        <taxon>Fungi</taxon>
        <taxon>Dikarya</taxon>
        <taxon>Ascomycota</taxon>
        <taxon>Pezizomycotina</taxon>
        <taxon>Sordariomycetes</taxon>
        <taxon>Sordariomycetidae</taxon>
        <taxon>Sordariales</taxon>
        <taxon>Diplogelasinosporaceae</taxon>
        <taxon>Diplogelasinospora</taxon>
    </lineage>
</organism>
<dbReference type="Gene3D" id="2.130.10.10">
    <property type="entry name" value="YVTN repeat-like/Quinoprotein amine dehydrogenase"/>
    <property type="match status" value="2"/>
</dbReference>
<comment type="similarity">
    <text evidence="1">Belongs to the WD repeat MET30/SCONB/SCON-2 family.</text>
</comment>
<dbReference type="PROSITE" id="PS50082">
    <property type="entry name" value="WD_REPEATS_2"/>
    <property type="match status" value="4"/>
</dbReference>
<dbReference type="SMART" id="SM00320">
    <property type="entry name" value="WD40"/>
    <property type="match status" value="6"/>
</dbReference>
<dbReference type="Proteomes" id="UP001303473">
    <property type="component" value="Unassembled WGS sequence"/>
</dbReference>
<dbReference type="PROSITE" id="PS00678">
    <property type="entry name" value="WD_REPEATS_1"/>
    <property type="match status" value="1"/>
</dbReference>
<evidence type="ECO:0000256" key="1">
    <source>
        <dbReference type="ARBA" id="ARBA00007968"/>
    </source>
</evidence>
<dbReference type="PRINTS" id="PR00320">
    <property type="entry name" value="GPROTEINBRPT"/>
</dbReference>
<dbReference type="InterPro" id="IPR036322">
    <property type="entry name" value="WD40_repeat_dom_sf"/>
</dbReference>
<gene>
    <name evidence="7" type="ORF">QBC46DRAFT_52301</name>
</gene>
<evidence type="ECO:0000256" key="5">
    <source>
        <dbReference type="SAM" id="MobiDB-lite"/>
    </source>
</evidence>
<feature type="repeat" description="WD" evidence="4">
    <location>
        <begin position="502"/>
        <end position="541"/>
    </location>
</feature>
<feature type="region of interest" description="Disordered" evidence="5">
    <location>
        <begin position="898"/>
        <end position="945"/>
    </location>
</feature>
<feature type="region of interest" description="Disordered" evidence="5">
    <location>
        <begin position="624"/>
        <end position="659"/>
    </location>
</feature>
<evidence type="ECO:0000256" key="3">
    <source>
        <dbReference type="ARBA" id="ARBA00022737"/>
    </source>
</evidence>
<dbReference type="InterPro" id="IPR019775">
    <property type="entry name" value="WD40_repeat_CS"/>
</dbReference>
<feature type="repeat" description="WD" evidence="4">
    <location>
        <begin position="542"/>
        <end position="581"/>
    </location>
</feature>
<dbReference type="Pfam" id="PF00400">
    <property type="entry name" value="WD40"/>
    <property type="match status" value="5"/>
</dbReference>
<dbReference type="SUPFAM" id="SSF50978">
    <property type="entry name" value="WD40 repeat-like"/>
    <property type="match status" value="1"/>
</dbReference>
<dbReference type="InterPro" id="IPR050995">
    <property type="entry name" value="WD-F-box_domain-protein"/>
</dbReference>
<dbReference type="CDD" id="cd00200">
    <property type="entry name" value="WD40"/>
    <property type="match status" value="1"/>
</dbReference>
<evidence type="ECO:0000313" key="8">
    <source>
        <dbReference type="Proteomes" id="UP001303473"/>
    </source>
</evidence>
<dbReference type="EMBL" id="MU853928">
    <property type="protein sequence ID" value="KAK3935342.1"/>
    <property type="molecule type" value="Genomic_DNA"/>
</dbReference>
<feature type="compositionally biased region" description="Low complexity" evidence="5">
    <location>
        <begin position="773"/>
        <end position="784"/>
    </location>
</feature>
<feature type="compositionally biased region" description="Low complexity" evidence="5">
    <location>
        <begin position="970"/>
        <end position="980"/>
    </location>
</feature>
<dbReference type="PROSITE" id="PS50181">
    <property type="entry name" value="FBOX"/>
    <property type="match status" value="1"/>
</dbReference>
<evidence type="ECO:0000256" key="2">
    <source>
        <dbReference type="ARBA" id="ARBA00022574"/>
    </source>
</evidence>
<feature type="region of interest" description="Disordered" evidence="5">
    <location>
        <begin position="734"/>
        <end position="753"/>
    </location>
</feature>
<evidence type="ECO:0000313" key="7">
    <source>
        <dbReference type="EMBL" id="KAK3935342.1"/>
    </source>
</evidence>
<evidence type="ECO:0000256" key="4">
    <source>
        <dbReference type="PROSITE-ProRule" id="PRU00221"/>
    </source>
</evidence>
<dbReference type="InterPro" id="IPR036047">
    <property type="entry name" value="F-box-like_dom_sf"/>
</dbReference>
<dbReference type="PROSITE" id="PS50294">
    <property type="entry name" value="WD_REPEATS_REGION"/>
    <property type="match status" value="3"/>
</dbReference>
<protein>
    <submittedName>
        <fullName evidence="7">F-box/WD repeat-containing protein 1A</fullName>
    </submittedName>
</protein>
<dbReference type="SMART" id="SM00256">
    <property type="entry name" value="FBOX"/>
    <property type="match status" value="1"/>
</dbReference>
<accession>A0AAN6RZ86</accession>
<comment type="caution">
    <text evidence="7">The sequence shown here is derived from an EMBL/GenBank/DDBJ whole genome shotgun (WGS) entry which is preliminary data.</text>
</comment>
<sequence length="1074" mass="117131">MDGFPGQPDEGYSEDPLTGQLSASPSFLQKPREDAVSALGAARSSEFPAWLTQHIANLSVSDKTDLTMALLSDLPTSVISQIVNQLNPRLYIDFVRYLPPEVCLKILGFLDPLSLINVARSCRTWYDLALDRKLWEQLYYMEGWKAKPEEIGAWERRVNGDSLPSTSQLQRALSEEDGHAHKKRAITMSPALDADSDMVMLDAENSIKQEPADMEMTESSIFGDPNASFGGTGISQRMSDLDMRSAGSASFGNRGKAVDKGKGKAVRASCHTDAPHVKDSSLPNMVPCQGLQKSTLWMWDGADRRFKINWKYLYTMRRQLESNWELGRFANFQLPHPDFPEEGHGECIYSLQYNAQYLVSGSRDRTLKVWDMETRRLIRTLAKHRGSVLCLQFDSDPEEDIIVSGSSDSDVIIWKFSTGQEIQTLRHAHRESVLNVKFDKRILVTCSKDKTIKIFNRKPLHHGDHGFKEVDPVPKTVNYGYSLPMTPDDLPQTPPWTLIACLEGHGAAVNAVQIHGREVVSASGDRHIKVWDWPSEVCIRTIVGHTKGIACVQYDGRRIVSGSSDNEVKVFDRETGLEVASLRSHSNLVRTVQAGFGDLPYSIDEDAAEAKKVDAEYFKALESGRLEEKDRPRHRQSRRPGNAGSKRPEDITAYGAKLPPGGGGGKYGRIVSGSYDTSIIIWRRDKEGVWKDQHHLKQEEAAVAALRQGRSQVNPLATAAGIPLHPSVRARLDSPNRGQVGGAPPTAGAVSLATMPGGTAASLAANASPRTQTLSAPPTTATGPTNPPLDPSALMSHLPQVNLAPPATLTPQALQYYHQIVDQAVQGGHSALARALVAHPPILTLRNYVEAAIDRQPSPVLRSQLRQAFSGAIIRAQFEQARQRREAIRNQDAYVAHNAAGPSNSQSQGQTQTQTGAAGTAPAMPGLSTTHRAQPGQQAGPGAIASAVAQAAVQGVQGHLHAPPTHLHQVANAPSVNNPNTPAPPNPLPAPPNTAHQLPPYAHHNNYPHHPHLAAHAAAENAGHDAANPARVFKLQYDARRIICCSQTSVIVGWDFCNGDPELEEASRFFGPVV</sequence>
<dbReference type="PANTHER" id="PTHR14604:SF4">
    <property type="entry name" value="F-BOX DOMAIN-CONTAINING PROTEIN"/>
    <property type="match status" value="1"/>
</dbReference>
<keyword evidence="3" id="KW-0677">Repeat</keyword>
<feature type="compositionally biased region" description="Low complexity" evidence="5">
    <location>
        <begin position="993"/>
        <end position="1005"/>
    </location>
</feature>
<dbReference type="InterPro" id="IPR001810">
    <property type="entry name" value="F-box_dom"/>
</dbReference>
<dbReference type="Pfam" id="PF12937">
    <property type="entry name" value="F-box-like"/>
    <property type="match status" value="1"/>
</dbReference>
<proteinExistence type="inferred from homology"/>
<feature type="compositionally biased region" description="Pro residues" evidence="5">
    <location>
        <begin position="981"/>
        <end position="992"/>
    </location>
</feature>
<feature type="repeat" description="WD" evidence="4">
    <location>
        <begin position="381"/>
        <end position="424"/>
    </location>
</feature>
<dbReference type="InterPro" id="IPR020472">
    <property type="entry name" value="WD40_PAC1"/>
</dbReference>
<keyword evidence="2 4" id="KW-0853">WD repeat</keyword>